<sequence length="146" mass="16065">MGKALMIAVDDSESSAYAVKFTLENLASSDDAITLVHVRSEVDVEGFYGTPDWVAEMDQKFEERARGILSRMKEIVDGHKIPCMIVSKKGDAREKLLEAVNEFPPTMLILGSRGLGMVKRTFLGSVSDYAAQHAECPVLIVKLPHP</sequence>
<evidence type="ECO:0000259" key="1">
    <source>
        <dbReference type="Pfam" id="PF00582"/>
    </source>
</evidence>
<organism evidence="3">
    <name type="scientific">Selaginella moellendorffii</name>
    <name type="common">Spikemoss</name>
    <dbReference type="NCBI Taxonomy" id="88036"/>
    <lineage>
        <taxon>Eukaryota</taxon>
        <taxon>Viridiplantae</taxon>
        <taxon>Streptophyta</taxon>
        <taxon>Embryophyta</taxon>
        <taxon>Tracheophyta</taxon>
        <taxon>Lycopodiopsida</taxon>
        <taxon>Selaginellales</taxon>
        <taxon>Selaginellaceae</taxon>
        <taxon>Selaginella</taxon>
    </lineage>
</organism>
<dbReference type="OMA" id="CRHKPHN"/>
<dbReference type="Pfam" id="PF00582">
    <property type="entry name" value="Usp"/>
    <property type="match status" value="1"/>
</dbReference>
<gene>
    <name evidence="2" type="ORF">SELMODRAFT_271357</name>
</gene>
<dbReference type="InterPro" id="IPR014729">
    <property type="entry name" value="Rossmann-like_a/b/a_fold"/>
</dbReference>
<evidence type="ECO:0000313" key="2">
    <source>
        <dbReference type="EMBL" id="EFJ19957.1"/>
    </source>
</evidence>
<dbReference type="CDD" id="cd23659">
    <property type="entry name" value="USP_At3g01520-like"/>
    <property type="match status" value="1"/>
</dbReference>
<dbReference type="AlphaFoldDB" id="D8S6J9"/>
<dbReference type="EMBL" id="GL377604">
    <property type="protein sequence ID" value="EFJ19957.1"/>
    <property type="molecule type" value="Genomic_DNA"/>
</dbReference>
<accession>D8S6J9</accession>
<dbReference type="KEGG" id="smo:SELMODRAFT_271357"/>
<feature type="domain" description="UspA" evidence="1">
    <location>
        <begin position="3"/>
        <end position="142"/>
    </location>
</feature>
<reference evidence="2 3" key="1">
    <citation type="journal article" date="2011" name="Science">
        <title>The Selaginella genome identifies genetic changes associated with the evolution of vascular plants.</title>
        <authorList>
            <person name="Banks J.A."/>
            <person name="Nishiyama T."/>
            <person name="Hasebe M."/>
            <person name="Bowman J.L."/>
            <person name="Gribskov M."/>
            <person name="dePamphilis C."/>
            <person name="Albert V.A."/>
            <person name="Aono N."/>
            <person name="Aoyama T."/>
            <person name="Ambrose B.A."/>
            <person name="Ashton N.W."/>
            <person name="Axtell M.J."/>
            <person name="Barker E."/>
            <person name="Barker M.S."/>
            <person name="Bennetzen J.L."/>
            <person name="Bonawitz N.D."/>
            <person name="Chapple C."/>
            <person name="Cheng C."/>
            <person name="Correa L.G."/>
            <person name="Dacre M."/>
            <person name="DeBarry J."/>
            <person name="Dreyer I."/>
            <person name="Elias M."/>
            <person name="Engstrom E.M."/>
            <person name="Estelle M."/>
            <person name="Feng L."/>
            <person name="Finet C."/>
            <person name="Floyd S.K."/>
            <person name="Frommer W.B."/>
            <person name="Fujita T."/>
            <person name="Gramzow L."/>
            <person name="Gutensohn M."/>
            <person name="Harholt J."/>
            <person name="Hattori M."/>
            <person name="Heyl A."/>
            <person name="Hirai T."/>
            <person name="Hiwatashi Y."/>
            <person name="Ishikawa M."/>
            <person name="Iwata M."/>
            <person name="Karol K.G."/>
            <person name="Koehler B."/>
            <person name="Kolukisaoglu U."/>
            <person name="Kubo M."/>
            <person name="Kurata T."/>
            <person name="Lalonde S."/>
            <person name="Li K."/>
            <person name="Li Y."/>
            <person name="Litt A."/>
            <person name="Lyons E."/>
            <person name="Manning G."/>
            <person name="Maruyama T."/>
            <person name="Michael T.P."/>
            <person name="Mikami K."/>
            <person name="Miyazaki S."/>
            <person name="Morinaga S."/>
            <person name="Murata T."/>
            <person name="Mueller-Roeber B."/>
            <person name="Nelson D.R."/>
            <person name="Obara M."/>
            <person name="Oguri Y."/>
            <person name="Olmstead R.G."/>
            <person name="Onodera N."/>
            <person name="Petersen B.L."/>
            <person name="Pils B."/>
            <person name="Prigge M."/>
            <person name="Rensing S.A."/>
            <person name="Riano-Pachon D.M."/>
            <person name="Roberts A.W."/>
            <person name="Sato Y."/>
            <person name="Scheller H.V."/>
            <person name="Schulz B."/>
            <person name="Schulz C."/>
            <person name="Shakirov E.V."/>
            <person name="Shibagaki N."/>
            <person name="Shinohara N."/>
            <person name="Shippen D.E."/>
            <person name="Soerensen I."/>
            <person name="Sotooka R."/>
            <person name="Sugimoto N."/>
            <person name="Sugita M."/>
            <person name="Sumikawa N."/>
            <person name="Tanurdzic M."/>
            <person name="Theissen G."/>
            <person name="Ulvskov P."/>
            <person name="Wakazuki S."/>
            <person name="Weng J.K."/>
            <person name="Willats W.W."/>
            <person name="Wipf D."/>
            <person name="Wolf P.G."/>
            <person name="Yang L."/>
            <person name="Zimmer A.D."/>
            <person name="Zhu Q."/>
            <person name="Mitros T."/>
            <person name="Hellsten U."/>
            <person name="Loque D."/>
            <person name="Otillar R."/>
            <person name="Salamov A."/>
            <person name="Schmutz J."/>
            <person name="Shapiro H."/>
            <person name="Lindquist E."/>
            <person name="Lucas S."/>
            <person name="Rokhsar D."/>
            <person name="Grigoriev I.V."/>
        </authorList>
    </citation>
    <scope>NUCLEOTIDE SEQUENCE [LARGE SCALE GENOMIC DNA]</scope>
</reference>
<dbReference type="PRINTS" id="PR01438">
    <property type="entry name" value="UNVRSLSTRESS"/>
</dbReference>
<dbReference type="SUPFAM" id="SSF52402">
    <property type="entry name" value="Adenine nucleotide alpha hydrolases-like"/>
    <property type="match status" value="1"/>
</dbReference>
<dbReference type="Gene3D" id="3.40.50.620">
    <property type="entry name" value="HUPs"/>
    <property type="match status" value="1"/>
</dbReference>
<proteinExistence type="predicted"/>
<dbReference type="STRING" id="88036.D8S6J9"/>
<dbReference type="InterPro" id="IPR006016">
    <property type="entry name" value="UspA"/>
</dbReference>
<protein>
    <recommendedName>
        <fullName evidence="1">UspA domain-containing protein</fullName>
    </recommendedName>
</protein>
<dbReference type="HOGENOM" id="CLU_049301_9_0_1"/>
<dbReference type="InterPro" id="IPR006015">
    <property type="entry name" value="Universal_stress_UspA"/>
</dbReference>
<name>D8S6J9_SELML</name>
<dbReference type="PANTHER" id="PTHR31964:SF140">
    <property type="entry name" value="UNIVERSAL STRESS PROTEIN FAMILY PROTEIN"/>
    <property type="match status" value="1"/>
</dbReference>
<dbReference type="OrthoDB" id="843225at2759"/>
<dbReference type="PANTHER" id="PTHR31964">
    <property type="entry name" value="ADENINE NUCLEOTIDE ALPHA HYDROLASES-LIKE SUPERFAMILY PROTEIN"/>
    <property type="match status" value="1"/>
</dbReference>
<dbReference type="Gramene" id="EFJ19957">
    <property type="protein sequence ID" value="EFJ19957"/>
    <property type="gene ID" value="SELMODRAFT_271357"/>
</dbReference>
<evidence type="ECO:0000313" key="3">
    <source>
        <dbReference type="Proteomes" id="UP000001514"/>
    </source>
</evidence>
<keyword evidence="3" id="KW-1185">Reference proteome</keyword>
<dbReference type="InParanoid" id="D8S6J9"/>
<dbReference type="eggNOG" id="ENOG502RXWD">
    <property type="taxonomic scope" value="Eukaryota"/>
</dbReference>
<dbReference type="Proteomes" id="UP000001514">
    <property type="component" value="Unassembled WGS sequence"/>
</dbReference>